<dbReference type="Proteomes" id="UP000264141">
    <property type="component" value="Unassembled WGS sequence"/>
</dbReference>
<organism evidence="2 3">
    <name type="scientific">Anaerolinea thermolimosa</name>
    <dbReference type="NCBI Taxonomy" id="229919"/>
    <lineage>
        <taxon>Bacteria</taxon>
        <taxon>Bacillati</taxon>
        <taxon>Chloroflexota</taxon>
        <taxon>Anaerolineae</taxon>
        <taxon>Anaerolineales</taxon>
        <taxon>Anaerolineaceae</taxon>
        <taxon>Anaerolinea</taxon>
    </lineage>
</organism>
<protein>
    <recommendedName>
        <fullName evidence="4">Peroxiredoxin family protein</fullName>
    </recommendedName>
</protein>
<dbReference type="Gene3D" id="3.40.1260.10">
    <property type="entry name" value="DsrEFH-like"/>
    <property type="match status" value="1"/>
</dbReference>
<dbReference type="OrthoDB" id="9802028at2"/>
<dbReference type="PANTHER" id="PTHR34655">
    <property type="entry name" value="CONSERVED WITHIN P. AEROPHILUM"/>
    <property type="match status" value="1"/>
</dbReference>
<accession>A0A3D1JJ79</accession>
<gene>
    <name evidence="2" type="ORF">DEQ80_12300</name>
</gene>
<evidence type="ECO:0000256" key="1">
    <source>
        <dbReference type="SAM" id="Phobius"/>
    </source>
</evidence>
<evidence type="ECO:0000313" key="3">
    <source>
        <dbReference type="Proteomes" id="UP000264141"/>
    </source>
</evidence>
<feature type="transmembrane region" description="Helical" evidence="1">
    <location>
        <begin position="81"/>
        <end position="98"/>
    </location>
</feature>
<proteinExistence type="predicted"/>
<dbReference type="PANTHER" id="PTHR34655:SF2">
    <property type="entry name" value="PEROXIREDOXIN FAMILY PROTEIN"/>
    <property type="match status" value="1"/>
</dbReference>
<sequence>MTMAEENRKIAFICSKGTLDMAYPALVMGWAALGNGIDVTIFFTFWGLDLINKHRVDHLEIAPVANTSMKMSLMGLNTGNLGIPNIMGVLPGMTAFATKIMKDKMQKLEVPTVREYLEMLVDGGAKLYACKMSVDMFGLKKEDFVEGVEDIVTAGDFMDMTEGAQIIFI</sequence>
<dbReference type="InterPro" id="IPR032836">
    <property type="entry name" value="DsrE2-like"/>
</dbReference>
<dbReference type="SUPFAM" id="SSF75169">
    <property type="entry name" value="DsrEFH-like"/>
    <property type="match status" value="1"/>
</dbReference>
<dbReference type="STRING" id="229919.GCA_001050195_02234"/>
<keyword evidence="1" id="KW-0472">Membrane</keyword>
<keyword evidence="1" id="KW-0812">Transmembrane</keyword>
<evidence type="ECO:0000313" key="2">
    <source>
        <dbReference type="EMBL" id="HCE18629.1"/>
    </source>
</evidence>
<name>A0A3D1JJ79_9CHLR</name>
<dbReference type="Pfam" id="PF13686">
    <property type="entry name" value="DrsE_2"/>
    <property type="match status" value="1"/>
</dbReference>
<reference evidence="2 3" key="1">
    <citation type="journal article" date="2018" name="Nat. Biotechnol.">
        <title>A standardized bacterial taxonomy based on genome phylogeny substantially revises the tree of life.</title>
        <authorList>
            <person name="Parks D.H."/>
            <person name="Chuvochina M."/>
            <person name="Waite D.W."/>
            <person name="Rinke C."/>
            <person name="Skarshewski A."/>
            <person name="Chaumeil P.A."/>
            <person name="Hugenholtz P."/>
        </authorList>
    </citation>
    <scope>NUCLEOTIDE SEQUENCE [LARGE SCALE GENOMIC DNA]</scope>
    <source>
        <strain evidence="2">UBA8781</strain>
    </source>
</reference>
<evidence type="ECO:0008006" key="4">
    <source>
        <dbReference type="Google" id="ProtNLM"/>
    </source>
</evidence>
<keyword evidence="1" id="KW-1133">Transmembrane helix</keyword>
<dbReference type="RefSeq" id="WP_062193661.1">
    <property type="nucleotide sequence ID" value="NZ_DF967965.1"/>
</dbReference>
<dbReference type="InterPro" id="IPR027396">
    <property type="entry name" value="DsrEFH-like"/>
</dbReference>
<dbReference type="EMBL" id="DPBP01000048">
    <property type="protein sequence ID" value="HCE18629.1"/>
    <property type="molecule type" value="Genomic_DNA"/>
</dbReference>
<comment type="caution">
    <text evidence="2">The sequence shown here is derived from an EMBL/GenBank/DDBJ whole genome shotgun (WGS) entry which is preliminary data.</text>
</comment>
<dbReference type="AlphaFoldDB" id="A0A3D1JJ79"/>
<feature type="transmembrane region" description="Helical" evidence="1">
    <location>
        <begin position="21"/>
        <end position="46"/>
    </location>
</feature>